<dbReference type="SMR" id="A0A482WS74"/>
<keyword evidence="3" id="KW-1185">Reference proteome</keyword>
<dbReference type="OrthoDB" id="1022360at2759"/>
<dbReference type="Gene3D" id="3.90.810.10">
    <property type="entry name" value="CRIB domain"/>
    <property type="match status" value="1"/>
</dbReference>
<dbReference type="InParanoid" id="A0A482WS74"/>
<dbReference type="EMBL" id="QKKF02027367">
    <property type="protein sequence ID" value="RZF35880.1"/>
    <property type="molecule type" value="Genomic_DNA"/>
</dbReference>
<dbReference type="AlphaFoldDB" id="A0A482WS74"/>
<gene>
    <name evidence="2" type="ORF">LSTR_LSTR016372</name>
</gene>
<evidence type="ECO:0000313" key="3">
    <source>
        <dbReference type="Proteomes" id="UP000291343"/>
    </source>
</evidence>
<organism evidence="2 3">
    <name type="scientific">Laodelphax striatellus</name>
    <name type="common">Small brown planthopper</name>
    <name type="synonym">Delphax striatella</name>
    <dbReference type="NCBI Taxonomy" id="195883"/>
    <lineage>
        <taxon>Eukaryota</taxon>
        <taxon>Metazoa</taxon>
        <taxon>Ecdysozoa</taxon>
        <taxon>Arthropoda</taxon>
        <taxon>Hexapoda</taxon>
        <taxon>Insecta</taxon>
        <taxon>Pterygota</taxon>
        <taxon>Neoptera</taxon>
        <taxon>Paraneoptera</taxon>
        <taxon>Hemiptera</taxon>
        <taxon>Auchenorrhyncha</taxon>
        <taxon>Fulgoroidea</taxon>
        <taxon>Delphacidae</taxon>
        <taxon>Criomorphinae</taxon>
        <taxon>Laodelphax</taxon>
    </lineage>
</organism>
<accession>A0A482WS74</accession>
<sequence length="115" mass="12319">MPEAWAQLLMQSNISKLEQKKNPQAVLDVLNWFDNSSKEVKGSKLRSGFVVGAVVVGRRGKSVTNSLTGLGTNGEEWADGVVVRLGLVRRGGVDGVGLRREGRGERAVSTAAVEE</sequence>
<evidence type="ECO:0000313" key="2">
    <source>
        <dbReference type="EMBL" id="RZF35880.1"/>
    </source>
</evidence>
<reference evidence="2 3" key="1">
    <citation type="journal article" date="2017" name="Gigascience">
        <title>Genome sequence of the small brown planthopper, Laodelphax striatellus.</title>
        <authorList>
            <person name="Zhu J."/>
            <person name="Jiang F."/>
            <person name="Wang X."/>
            <person name="Yang P."/>
            <person name="Bao Y."/>
            <person name="Zhao W."/>
            <person name="Wang W."/>
            <person name="Lu H."/>
            <person name="Wang Q."/>
            <person name="Cui N."/>
            <person name="Li J."/>
            <person name="Chen X."/>
            <person name="Luo L."/>
            <person name="Yu J."/>
            <person name="Kang L."/>
            <person name="Cui F."/>
        </authorList>
    </citation>
    <scope>NUCLEOTIDE SEQUENCE [LARGE SCALE GENOMIC DNA]</scope>
    <source>
        <strain evidence="2">Lst14</strain>
    </source>
</reference>
<evidence type="ECO:0000259" key="1">
    <source>
        <dbReference type="Pfam" id="PF00786"/>
    </source>
</evidence>
<dbReference type="InterPro" id="IPR000095">
    <property type="entry name" value="CRIB_dom"/>
</dbReference>
<dbReference type="STRING" id="195883.A0A482WS74"/>
<feature type="domain" description="CRIB" evidence="1">
    <location>
        <begin position="1"/>
        <end position="32"/>
    </location>
</feature>
<dbReference type="Pfam" id="PF00786">
    <property type="entry name" value="PBD"/>
    <property type="match status" value="1"/>
</dbReference>
<proteinExistence type="predicted"/>
<name>A0A482WS74_LAOST</name>
<dbReference type="Proteomes" id="UP000291343">
    <property type="component" value="Unassembled WGS sequence"/>
</dbReference>
<dbReference type="InterPro" id="IPR036936">
    <property type="entry name" value="CRIB_dom_sf"/>
</dbReference>
<protein>
    <recommendedName>
        <fullName evidence="1">CRIB domain-containing protein</fullName>
    </recommendedName>
</protein>
<comment type="caution">
    <text evidence="2">The sequence shown here is derived from an EMBL/GenBank/DDBJ whole genome shotgun (WGS) entry which is preliminary data.</text>
</comment>